<evidence type="ECO:0000313" key="2">
    <source>
        <dbReference type="EMBL" id="PSB22076.1"/>
    </source>
</evidence>
<reference evidence="2 3" key="2">
    <citation type="submission" date="2018-03" db="EMBL/GenBank/DDBJ databases">
        <title>The ancient ancestry and fast evolution of plastids.</title>
        <authorList>
            <person name="Moore K.R."/>
            <person name="Magnabosco C."/>
            <person name="Momper L."/>
            <person name="Gold D.A."/>
            <person name="Bosak T."/>
            <person name="Fournier G.P."/>
        </authorList>
    </citation>
    <scope>NUCLEOTIDE SEQUENCE [LARGE SCALE GENOMIC DNA]</scope>
    <source>
        <strain evidence="2 3">ULC007</strain>
    </source>
</reference>
<keyword evidence="3" id="KW-1185">Reference proteome</keyword>
<name>A0A2T1DNK7_9CYAN</name>
<feature type="domain" description="DUF4332" evidence="1">
    <location>
        <begin position="24"/>
        <end position="142"/>
    </location>
</feature>
<proteinExistence type="predicted"/>
<reference evidence="2 3" key="1">
    <citation type="submission" date="2018-02" db="EMBL/GenBank/DDBJ databases">
        <authorList>
            <person name="Cohen D.B."/>
            <person name="Kent A.D."/>
        </authorList>
    </citation>
    <scope>NUCLEOTIDE SEQUENCE [LARGE SCALE GENOMIC DNA]</scope>
    <source>
        <strain evidence="2 3">ULC007</strain>
    </source>
</reference>
<organism evidence="2 3">
    <name type="scientific">Phormidesmis priestleyi ULC007</name>
    <dbReference type="NCBI Taxonomy" id="1920490"/>
    <lineage>
        <taxon>Bacteria</taxon>
        <taxon>Bacillati</taxon>
        <taxon>Cyanobacteriota</taxon>
        <taxon>Cyanophyceae</taxon>
        <taxon>Leptolyngbyales</taxon>
        <taxon>Leptolyngbyaceae</taxon>
        <taxon>Phormidesmis</taxon>
    </lineage>
</organism>
<dbReference type="InterPro" id="IPR025567">
    <property type="entry name" value="DUF4332"/>
</dbReference>
<comment type="caution">
    <text evidence="2">The sequence shown here is derived from an EMBL/GenBank/DDBJ whole genome shotgun (WGS) entry which is preliminary data.</text>
</comment>
<dbReference type="OrthoDB" id="530698at2"/>
<gene>
    <name evidence="2" type="ORF">C7B65_01300</name>
</gene>
<evidence type="ECO:0000313" key="3">
    <source>
        <dbReference type="Proteomes" id="UP000238634"/>
    </source>
</evidence>
<sequence>MSKINWGIFVKTTSADWSIDQLPGLSTDDHSRLITCGIHTTLQLLQQGKTPEKRGILASQLQIPIRHVNKWVALADLARIPGVGCQYCGLLLHAGVASPTQLARTPLDRLHRQMLKLQVATLQRRDLCPAIGEVEQWSQQARVLS</sequence>
<dbReference type="EMBL" id="PVWG01000001">
    <property type="protein sequence ID" value="PSB22076.1"/>
    <property type="molecule type" value="Genomic_DNA"/>
</dbReference>
<accession>A0A2T1DNK7</accession>
<protein>
    <submittedName>
        <fullName evidence="2">DUF4332 domain-containing protein</fullName>
    </submittedName>
</protein>
<dbReference type="Proteomes" id="UP000238634">
    <property type="component" value="Unassembled WGS sequence"/>
</dbReference>
<evidence type="ECO:0000259" key="1">
    <source>
        <dbReference type="Pfam" id="PF14229"/>
    </source>
</evidence>
<dbReference type="AlphaFoldDB" id="A0A2T1DNK7"/>
<dbReference type="Pfam" id="PF14229">
    <property type="entry name" value="DUF4332"/>
    <property type="match status" value="1"/>
</dbReference>
<dbReference type="STRING" id="1920490.GCA_001895925_00811"/>